<evidence type="ECO:0000313" key="4">
    <source>
        <dbReference type="Proteomes" id="UP001652626"/>
    </source>
</evidence>
<keyword evidence="1" id="KW-0175">Coiled coil</keyword>
<keyword evidence="3" id="KW-0732">Signal</keyword>
<proteinExistence type="predicted"/>
<sequence length="693" mass="80455">MLCLCRVLLAAVAVSCTLSRIHANGPSTQRLDRIKDLMCVLLLSGMQKDDLDANMLNKLQRHNVNIHDFNNNYDRHEHKNKNHEDEIKFVDGQPELKSVLNFWKDIKIDNTSKTTESPLKISAVNENYRPEQKNKRNVPDASNSNESDAIQKLLVNFLLKNQNKNKPAKKILDSGDYNDVYLLGTRNNKKNTENYKTAGMPPVEMEPLKVMAMPIKQYSLISNPSKNDWQLKIPEGNSDRGQSETRPVSANILNAFQSYYPIKSRDKSVENSNVNNKEIENLHFNKFSDREQSSTIEKFIRPKMTEQKISQSIIKEIANSVKELVLNDLRKEIFQTTASYTTTEKLYNTRFITTKRGMFLLFIELIAPTVKIENSHVEQTILNKFMDLFEEIKTLNHKTLIISGENKKDNVLKEEAIHYTYPGVVPIINNRMVNTQSNYKTKQYIDSKSKKIYNFSQQMHKFRSNTSASIIEAPKKRALPITFQTNNMEIPPLGIPVDKPENPINQNIIVTTMRPYRIGESGVDDEKIISDSRNNYIPKISEIRILKSHEPTPYDLNHQNGKILTITNRDTDRLSLHRYKQPVHRGDGVKRGPRPRFHEKLERERDYFDNTKQREYTNRVDCCDERYAYSKQMVDCCNRKIASRQQMSLNHMKKLSSYDDTHFNNFLKSQKKVTDMLERILASRSRVRSVETA</sequence>
<evidence type="ECO:0000256" key="3">
    <source>
        <dbReference type="SAM" id="SignalP"/>
    </source>
</evidence>
<accession>A0ABM4ARQ9</accession>
<name>A0ABM4ARQ9_VANTA</name>
<organism evidence="4 5">
    <name type="scientific">Vanessa tameamea</name>
    <name type="common">Kamehameha butterfly</name>
    <dbReference type="NCBI Taxonomy" id="334116"/>
    <lineage>
        <taxon>Eukaryota</taxon>
        <taxon>Metazoa</taxon>
        <taxon>Ecdysozoa</taxon>
        <taxon>Arthropoda</taxon>
        <taxon>Hexapoda</taxon>
        <taxon>Insecta</taxon>
        <taxon>Pterygota</taxon>
        <taxon>Neoptera</taxon>
        <taxon>Endopterygota</taxon>
        <taxon>Lepidoptera</taxon>
        <taxon>Glossata</taxon>
        <taxon>Ditrysia</taxon>
        <taxon>Papilionoidea</taxon>
        <taxon>Nymphalidae</taxon>
        <taxon>Nymphalinae</taxon>
        <taxon>Vanessa</taxon>
    </lineage>
</organism>
<feature type="chain" id="PRO_5046809208" evidence="3">
    <location>
        <begin position="24"/>
        <end position="693"/>
    </location>
</feature>
<protein>
    <submittedName>
        <fullName evidence="5">Uncharacterized protein LOC113399433</fullName>
    </submittedName>
</protein>
<keyword evidence="4" id="KW-1185">Reference proteome</keyword>
<feature type="region of interest" description="Disordered" evidence="2">
    <location>
        <begin position="119"/>
        <end position="145"/>
    </location>
</feature>
<evidence type="ECO:0000313" key="5">
    <source>
        <dbReference type="RefSeq" id="XP_064073983.1"/>
    </source>
</evidence>
<feature type="coiled-coil region" evidence="1">
    <location>
        <begin position="59"/>
        <end position="93"/>
    </location>
</feature>
<feature type="signal peptide" evidence="3">
    <location>
        <begin position="1"/>
        <end position="23"/>
    </location>
</feature>
<evidence type="ECO:0000256" key="2">
    <source>
        <dbReference type="SAM" id="MobiDB-lite"/>
    </source>
</evidence>
<gene>
    <name evidence="5" type="primary">LOC113399433</name>
</gene>
<dbReference type="GeneID" id="113399433"/>
<feature type="compositionally biased region" description="Basic and acidic residues" evidence="2">
    <location>
        <begin position="128"/>
        <end position="138"/>
    </location>
</feature>
<dbReference type="RefSeq" id="XP_064073983.1">
    <property type="nucleotide sequence ID" value="XM_064217913.1"/>
</dbReference>
<evidence type="ECO:0000256" key="1">
    <source>
        <dbReference type="SAM" id="Coils"/>
    </source>
</evidence>
<reference evidence="5" key="1">
    <citation type="submission" date="2025-08" db="UniProtKB">
        <authorList>
            <consortium name="RefSeq"/>
        </authorList>
    </citation>
    <scope>IDENTIFICATION</scope>
    <source>
        <tissue evidence="5">Whole body</tissue>
    </source>
</reference>
<dbReference type="Proteomes" id="UP001652626">
    <property type="component" value="Chromosome 19"/>
</dbReference>